<sequence>MNFSHQSDTKGAMTDVVLELSPSQPTPLLPYELHNTVSNDTWETRIRAIIRVASQYSKPLFERVWILISMIATFVVPIVTYYVSLHQLDKGEGHRDEHIWDARFISFGVTVATWALFFLPIIVWKYLGHARVKAMVAQWAKEDMKNAPSYTTMPIWKVSTPRIFRDVIILVISLPAISQASFHPDACLPPYIAPPADAAKLPPYEPGKMGYASVGFHDGEKFGDIPLYNDEKLSKV</sequence>
<dbReference type="EMBL" id="MU266371">
    <property type="protein sequence ID" value="KAH7927141.1"/>
    <property type="molecule type" value="Genomic_DNA"/>
</dbReference>
<accession>A0ACB8BMK2</accession>
<organism evidence="1 2">
    <name type="scientific">Leucogyrophana mollusca</name>
    <dbReference type="NCBI Taxonomy" id="85980"/>
    <lineage>
        <taxon>Eukaryota</taxon>
        <taxon>Fungi</taxon>
        <taxon>Dikarya</taxon>
        <taxon>Basidiomycota</taxon>
        <taxon>Agaricomycotina</taxon>
        <taxon>Agaricomycetes</taxon>
        <taxon>Agaricomycetidae</taxon>
        <taxon>Boletales</taxon>
        <taxon>Boletales incertae sedis</taxon>
        <taxon>Leucogyrophana</taxon>
    </lineage>
</organism>
<evidence type="ECO:0000313" key="1">
    <source>
        <dbReference type="EMBL" id="KAH7927141.1"/>
    </source>
</evidence>
<gene>
    <name evidence="1" type="ORF">BV22DRAFT_303005</name>
</gene>
<proteinExistence type="predicted"/>
<dbReference type="Proteomes" id="UP000790709">
    <property type="component" value="Unassembled WGS sequence"/>
</dbReference>
<comment type="caution">
    <text evidence="1">The sequence shown here is derived from an EMBL/GenBank/DDBJ whole genome shotgun (WGS) entry which is preliminary data.</text>
</comment>
<keyword evidence="2" id="KW-1185">Reference proteome</keyword>
<protein>
    <submittedName>
        <fullName evidence="1">Uncharacterized protein</fullName>
    </submittedName>
</protein>
<name>A0ACB8BMK2_9AGAM</name>
<evidence type="ECO:0000313" key="2">
    <source>
        <dbReference type="Proteomes" id="UP000790709"/>
    </source>
</evidence>
<reference evidence="1" key="1">
    <citation type="journal article" date="2021" name="New Phytol.">
        <title>Evolutionary innovations through gain and loss of genes in the ectomycorrhizal Boletales.</title>
        <authorList>
            <person name="Wu G."/>
            <person name="Miyauchi S."/>
            <person name="Morin E."/>
            <person name="Kuo A."/>
            <person name="Drula E."/>
            <person name="Varga T."/>
            <person name="Kohler A."/>
            <person name="Feng B."/>
            <person name="Cao Y."/>
            <person name="Lipzen A."/>
            <person name="Daum C."/>
            <person name="Hundley H."/>
            <person name="Pangilinan J."/>
            <person name="Johnson J."/>
            <person name="Barry K."/>
            <person name="LaButti K."/>
            <person name="Ng V."/>
            <person name="Ahrendt S."/>
            <person name="Min B."/>
            <person name="Choi I.G."/>
            <person name="Park H."/>
            <person name="Plett J.M."/>
            <person name="Magnuson J."/>
            <person name="Spatafora J.W."/>
            <person name="Nagy L.G."/>
            <person name="Henrissat B."/>
            <person name="Grigoriev I.V."/>
            <person name="Yang Z.L."/>
            <person name="Xu J."/>
            <person name="Martin F.M."/>
        </authorList>
    </citation>
    <scope>NUCLEOTIDE SEQUENCE</scope>
    <source>
        <strain evidence="1">KUC20120723A-06</strain>
    </source>
</reference>